<dbReference type="AlphaFoldDB" id="A0A0D4BWS2"/>
<proteinExistence type="inferred from homology"/>
<dbReference type="PANTHER" id="PTHR30561">
    <property type="entry name" value="SMR FAMILY PROTON-DEPENDENT DRUG EFFLUX TRANSPORTER SUGE"/>
    <property type="match status" value="1"/>
</dbReference>
<protein>
    <submittedName>
        <fullName evidence="9">Transporter</fullName>
    </submittedName>
</protein>
<dbReference type="Pfam" id="PF00893">
    <property type="entry name" value="Multi_Drug_Res"/>
    <property type="match status" value="1"/>
</dbReference>
<evidence type="ECO:0000256" key="6">
    <source>
        <dbReference type="ARBA" id="ARBA00023136"/>
    </source>
</evidence>
<dbReference type="OrthoDB" id="3175079at2"/>
<dbReference type="RefSeq" id="WP_045073611.1">
    <property type="nucleotide sequence ID" value="NZ_CP011005.1"/>
</dbReference>
<dbReference type="InterPro" id="IPR000390">
    <property type="entry name" value="Small_drug/metabolite_transptr"/>
</dbReference>
<dbReference type="PATRIC" id="fig|1618207.4.peg.648"/>
<dbReference type="EMBL" id="CP011005">
    <property type="protein sequence ID" value="AJT40769.1"/>
    <property type="molecule type" value="Genomic_DNA"/>
</dbReference>
<dbReference type="InterPro" id="IPR045324">
    <property type="entry name" value="Small_multidrug_res"/>
</dbReference>
<name>A0A0D4BWS2_9MICC</name>
<evidence type="ECO:0000256" key="5">
    <source>
        <dbReference type="ARBA" id="ARBA00022989"/>
    </source>
</evidence>
<evidence type="ECO:0000313" key="10">
    <source>
        <dbReference type="Proteomes" id="UP000061839"/>
    </source>
</evidence>
<dbReference type="STRING" id="1618207.UM93_03160"/>
<feature type="transmembrane region" description="Helical" evidence="8">
    <location>
        <begin position="32"/>
        <end position="50"/>
    </location>
</feature>
<evidence type="ECO:0000256" key="2">
    <source>
        <dbReference type="ARBA" id="ARBA00022448"/>
    </source>
</evidence>
<dbReference type="Gene3D" id="1.10.3730.20">
    <property type="match status" value="1"/>
</dbReference>
<sequence length="106" mass="11115">MPYLFLGLAIASEIVATSLLKVSDGFSRLWPSVGVVLGYGVSFYALSLALKNVPVSTAYAIWSGVGTAVIAVIGFWFFKEPLSLTKIIGITLIVAGVVALNLEGGH</sequence>
<keyword evidence="2" id="KW-0813">Transport</keyword>
<keyword evidence="3" id="KW-1003">Cell membrane</keyword>
<keyword evidence="10" id="KW-1185">Reference proteome</keyword>
<dbReference type="InterPro" id="IPR037185">
    <property type="entry name" value="EmrE-like"/>
</dbReference>
<evidence type="ECO:0000256" key="1">
    <source>
        <dbReference type="ARBA" id="ARBA00004651"/>
    </source>
</evidence>
<gene>
    <name evidence="9" type="ORF">UM93_03160</name>
</gene>
<accession>A0A0D4BWS2</accession>
<feature type="transmembrane region" description="Helical" evidence="8">
    <location>
        <begin position="84"/>
        <end position="102"/>
    </location>
</feature>
<dbReference type="PANTHER" id="PTHR30561:SF1">
    <property type="entry name" value="MULTIDRUG TRANSPORTER EMRE"/>
    <property type="match status" value="1"/>
</dbReference>
<dbReference type="GO" id="GO:0005886">
    <property type="term" value="C:plasma membrane"/>
    <property type="evidence" value="ECO:0007669"/>
    <property type="project" value="UniProtKB-SubCell"/>
</dbReference>
<dbReference type="KEGG" id="ari:UM93_03160"/>
<keyword evidence="4 7" id="KW-0812">Transmembrane</keyword>
<evidence type="ECO:0000256" key="4">
    <source>
        <dbReference type="ARBA" id="ARBA00022692"/>
    </source>
</evidence>
<dbReference type="GO" id="GO:0022857">
    <property type="term" value="F:transmembrane transporter activity"/>
    <property type="evidence" value="ECO:0007669"/>
    <property type="project" value="InterPro"/>
</dbReference>
<organism evidence="9 10">
    <name type="scientific">Psychromicrobium lacuslunae</name>
    <dbReference type="NCBI Taxonomy" id="1618207"/>
    <lineage>
        <taxon>Bacteria</taxon>
        <taxon>Bacillati</taxon>
        <taxon>Actinomycetota</taxon>
        <taxon>Actinomycetes</taxon>
        <taxon>Micrococcales</taxon>
        <taxon>Micrococcaceae</taxon>
        <taxon>Psychromicrobium</taxon>
    </lineage>
</organism>
<dbReference type="FunFam" id="1.10.3730.20:FF:000001">
    <property type="entry name" value="Quaternary ammonium compound resistance transporter SugE"/>
    <property type="match status" value="1"/>
</dbReference>
<evidence type="ECO:0000256" key="8">
    <source>
        <dbReference type="SAM" id="Phobius"/>
    </source>
</evidence>
<feature type="transmembrane region" description="Helical" evidence="8">
    <location>
        <begin position="57"/>
        <end position="78"/>
    </location>
</feature>
<evidence type="ECO:0000256" key="3">
    <source>
        <dbReference type="ARBA" id="ARBA00022475"/>
    </source>
</evidence>
<dbReference type="Proteomes" id="UP000061839">
    <property type="component" value="Chromosome"/>
</dbReference>
<comment type="subcellular location">
    <subcellularLocation>
        <location evidence="1 7">Cell membrane</location>
        <topology evidence="1 7">Multi-pass membrane protein</topology>
    </subcellularLocation>
</comment>
<reference evidence="9 10" key="1">
    <citation type="journal article" date="2015" name="Genome Announc.">
        <title>Complete Genome Sequencing of Protease-Producing Novel Arthrobacter sp. Strain IHBB 11108 Using PacBio Single-Molecule Real-Time Sequencing Technology.</title>
        <authorList>
            <person name="Kiran S."/>
            <person name="Swarnkar M.K."/>
            <person name="Pal M."/>
            <person name="Thakur R."/>
            <person name="Tewari R."/>
            <person name="Singh A.K."/>
            <person name="Gulati A."/>
        </authorList>
    </citation>
    <scope>NUCLEOTIDE SEQUENCE [LARGE SCALE GENOMIC DNA]</scope>
    <source>
        <strain evidence="9 10">IHBB 11108</strain>
    </source>
</reference>
<keyword evidence="5 8" id="KW-1133">Transmembrane helix</keyword>
<dbReference type="HOGENOM" id="CLU_133067_0_1_11"/>
<dbReference type="SUPFAM" id="SSF103481">
    <property type="entry name" value="Multidrug resistance efflux transporter EmrE"/>
    <property type="match status" value="1"/>
</dbReference>
<evidence type="ECO:0000313" key="9">
    <source>
        <dbReference type="EMBL" id="AJT40769.1"/>
    </source>
</evidence>
<comment type="similarity">
    <text evidence="7">Belongs to the drug/metabolite transporter (DMT) superfamily. Small multidrug resistance (SMR) (TC 2.A.7.1) family.</text>
</comment>
<keyword evidence="6 8" id="KW-0472">Membrane</keyword>
<evidence type="ECO:0000256" key="7">
    <source>
        <dbReference type="RuleBase" id="RU003942"/>
    </source>
</evidence>